<organism evidence="1 2">
    <name type="scientific">Schizophyllum amplum</name>
    <dbReference type="NCBI Taxonomy" id="97359"/>
    <lineage>
        <taxon>Eukaryota</taxon>
        <taxon>Fungi</taxon>
        <taxon>Dikarya</taxon>
        <taxon>Basidiomycota</taxon>
        <taxon>Agaricomycotina</taxon>
        <taxon>Agaricomycetes</taxon>
        <taxon>Agaricomycetidae</taxon>
        <taxon>Agaricales</taxon>
        <taxon>Schizophyllaceae</taxon>
        <taxon>Schizophyllum</taxon>
    </lineage>
</organism>
<evidence type="ECO:0008006" key="3">
    <source>
        <dbReference type="Google" id="ProtNLM"/>
    </source>
</evidence>
<dbReference type="AlphaFoldDB" id="A0A550CUL0"/>
<comment type="caution">
    <text evidence="1">The sequence shown here is derived from an EMBL/GenBank/DDBJ whole genome shotgun (WGS) entry which is preliminary data.</text>
</comment>
<evidence type="ECO:0000313" key="1">
    <source>
        <dbReference type="EMBL" id="TRM68476.1"/>
    </source>
</evidence>
<keyword evidence="2" id="KW-1185">Reference proteome</keyword>
<reference evidence="1 2" key="1">
    <citation type="journal article" date="2019" name="New Phytol.">
        <title>Comparative genomics reveals unique wood-decay strategies and fruiting body development in the Schizophyllaceae.</title>
        <authorList>
            <person name="Almasi E."/>
            <person name="Sahu N."/>
            <person name="Krizsan K."/>
            <person name="Balint B."/>
            <person name="Kovacs G.M."/>
            <person name="Kiss B."/>
            <person name="Cseklye J."/>
            <person name="Drula E."/>
            <person name="Henrissat B."/>
            <person name="Nagy I."/>
            <person name="Chovatia M."/>
            <person name="Adam C."/>
            <person name="LaButti K."/>
            <person name="Lipzen A."/>
            <person name="Riley R."/>
            <person name="Grigoriev I.V."/>
            <person name="Nagy L.G."/>
        </authorList>
    </citation>
    <scope>NUCLEOTIDE SEQUENCE [LARGE SCALE GENOMIC DNA]</scope>
    <source>
        <strain evidence="1 2">NL-1724</strain>
    </source>
</reference>
<sequence>MAPLITGDLSNVDISMDVDSPSTTSSSVAAMWHTLVFPRVEESDIALAPPCHIDNLPHELLDMVITFAVEPELTWPVNFYEYNTNTLRAIKDVCHTWRAISLRHPPSVYQHIAVGTPRPKKGQEQPVVLEHRKDWLAEHIQRSAGKPLHVIIQTLSTRIPDSMAPLFAISDRWESAAINCDIHICVDDLDTLKGRLQQLQQLTLCYTSASDTDTFDCAGELDSPLDFRVFQDAPLLTSLELRGPFGPHIITPFFPKNQLKYLSCADTDAFDLFLVLLDQTESLCQLRWTGSWSAVAPNDGDMCESITLPRLTKLALGRVHDAYRSGALAKLHLPALQELDLHEAYNDKESIHSAAKTVELLKSRATVPDALVVRHTPLEYEDGETEEDLPAPPPMPLQYISTTRM</sequence>
<dbReference type="EMBL" id="VDMD01000002">
    <property type="protein sequence ID" value="TRM68476.1"/>
    <property type="molecule type" value="Genomic_DNA"/>
</dbReference>
<evidence type="ECO:0000313" key="2">
    <source>
        <dbReference type="Proteomes" id="UP000320762"/>
    </source>
</evidence>
<gene>
    <name evidence="1" type="ORF">BD626DRAFT_565310</name>
</gene>
<protein>
    <recommendedName>
        <fullName evidence="3">F-box domain-containing protein</fullName>
    </recommendedName>
</protein>
<dbReference type="Proteomes" id="UP000320762">
    <property type="component" value="Unassembled WGS sequence"/>
</dbReference>
<proteinExistence type="predicted"/>
<name>A0A550CUL0_9AGAR</name>
<accession>A0A550CUL0</accession>